<keyword evidence="3" id="KW-0328">Glycosyltransferase</keyword>
<sequence>MDMGKLKNLIFTGILLAAGLVRLWGLEWSPPSLNWDEAAIGYNAYSLWKTGKDEYGYFLPFSLRSFDDYKPPLYAYLTAPVVGIWGLTGANTRLVSALAGIISVIWIYKITKELTGEDGTALAAMALTAAAPWGIIFSRGAFEANLALALTLGGIFFLVCAEKKRGRFFPGILLFGLAAVSYHSAKIYLPLALVWVILRLGRESLHPKWILAMVLAAAPVFYTSMFGAGLSRLSTTSIMKIWQADRSIYNFAAAVTDRYFSYFSPANLFVRGSNEPNQSISGYAMYYPLEFILWAVGMATVFSKNARHNTFLKYWIVAAPIPAVITWSWFSPVRVLPLMAAFSVTGAIGAGRILGGIMNNSARMAAGAVMAGMLIIYAAGFFMTARFYVPYVEFGKWQWGFRETIQAIKSAVDKYDRVIWETPQAQPHIFTLFYSAYPPAVYHTQVKTDGSNKDFGKYEFRKIYWPTDRNMKNTLFIGSVYSLPENDLKRDGVEIISEIYDPQENLVYRIAGTGKQEIRQ</sequence>
<keyword evidence="4" id="KW-0808">Transferase</keyword>
<feature type="transmembrane region" description="Helical" evidence="8">
    <location>
        <begin position="336"/>
        <end position="354"/>
    </location>
</feature>
<comment type="caution">
    <text evidence="10">The sequence shown here is derived from an EMBL/GenBank/DDBJ whole genome shotgun (WGS) entry which is preliminary data.</text>
</comment>
<keyword evidence="7 8" id="KW-0472">Membrane</keyword>
<name>A0A0G1S5I3_9BACT</name>
<dbReference type="EMBL" id="LCNU01000005">
    <property type="protein sequence ID" value="KKU64744.1"/>
    <property type="molecule type" value="Genomic_DNA"/>
</dbReference>
<dbReference type="InterPro" id="IPR038731">
    <property type="entry name" value="RgtA/B/C-like"/>
</dbReference>
<feature type="transmembrane region" description="Helical" evidence="8">
    <location>
        <begin position="173"/>
        <end position="197"/>
    </location>
</feature>
<feature type="transmembrane region" description="Helical" evidence="8">
    <location>
        <begin position="82"/>
        <end position="108"/>
    </location>
</feature>
<evidence type="ECO:0000256" key="3">
    <source>
        <dbReference type="ARBA" id="ARBA00022676"/>
    </source>
</evidence>
<dbReference type="AlphaFoldDB" id="A0A0G1S5I3"/>
<keyword evidence="5 8" id="KW-0812">Transmembrane</keyword>
<dbReference type="Pfam" id="PF13231">
    <property type="entry name" value="PMT_2"/>
    <property type="match status" value="1"/>
</dbReference>
<feature type="domain" description="Glycosyltransferase RgtA/B/C/D-like" evidence="9">
    <location>
        <begin position="70"/>
        <end position="222"/>
    </location>
</feature>
<dbReference type="STRING" id="1618364.UX86_C0005G0027"/>
<evidence type="ECO:0000259" key="9">
    <source>
        <dbReference type="Pfam" id="PF13231"/>
    </source>
</evidence>
<evidence type="ECO:0000256" key="5">
    <source>
        <dbReference type="ARBA" id="ARBA00022692"/>
    </source>
</evidence>
<feature type="transmembrane region" description="Helical" evidence="8">
    <location>
        <begin position="314"/>
        <end position="330"/>
    </location>
</feature>
<dbReference type="PANTHER" id="PTHR33908:SF3">
    <property type="entry name" value="UNDECAPRENYL PHOSPHATE-ALPHA-4-AMINO-4-DEOXY-L-ARABINOSE ARABINOSYL TRANSFERASE"/>
    <property type="match status" value="1"/>
</dbReference>
<dbReference type="GO" id="GO:0016763">
    <property type="term" value="F:pentosyltransferase activity"/>
    <property type="evidence" value="ECO:0007669"/>
    <property type="project" value="TreeGrafter"/>
</dbReference>
<dbReference type="GO" id="GO:0009103">
    <property type="term" value="P:lipopolysaccharide biosynthetic process"/>
    <property type="evidence" value="ECO:0007669"/>
    <property type="project" value="UniProtKB-ARBA"/>
</dbReference>
<dbReference type="PANTHER" id="PTHR33908">
    <property type="entry name" value="MANNOSYLTRANSFERASE YKCB-RELATED"/>
    <property type="match status" value="1"/>
</dbReference>
<dbReference type="GO" id="GO:0010041">
    <property type="term" value="P:response to iron(III) ion"/>
    <property type="evidence" value="ECO:0007669"/>
    <property type="project" value="TreeGrafter"/>
</dbReference>
<evidence type="ECO:0000256" key="6">
    <source>
        <dbReference type="ARBA" id="ARBA00022989"/>
    </source>
</evidence>
<keyword evidence="2" id="KW-1003">Cell membrane</keyword>
<evidence type="ECO:0000256" key="1">
    <source>
        <dbReference type="ARBA" id="ARBA00004651"/>
    </source>
</evidence>
<feature type="transmembrane region" description="Helical" evidence="8">
    <location>
        <begin position="120"/>
        <end position="138"/>
    </location>
</feature>
<accession>A0A0G1S5I3</accession>
<evidence type="ECO:0000313" key="11">
    <source>
        <dbReference type="Proteomes" id="UP000034502"/>
    </source>
</evidence>
<evidence type="ECO:0000256" key="2">
    <source>
        <dbReference type="ARBA" id="ARBA00022475"/>
    </source>
</evidence>
<dbReference type="Proteomes" id="UP000034502">
    <property type="component" value="Unassembled WGS sequence"/>
</dbReference>
<evidence type="ECO:0000256" key="4">
    <source>
        <dbReference type="ARBA" id="ARBA00022679"/>
    </source>
</evidence>
<gene>
    <name evidence="10" type="ORF">UX86_C0005G0027</name>
</gene>
<feature type="transmembrane region" description="Helical" evidence="8">
    <location>
        <begin position="144"/>
        <end position="161"/>
    </location>
</feature>
<keyword evidence="6 8" id="KW-1133">Transmembrane helix</keyword>
<evidence type="ECO:0000256" key="8">
    <source>
        <dbReference type="SAM" id="Phobius"/>
    </source>
</evidence>
<evidence type="ECO:0000256" key="7">
    <source>
        <dbReference type="ARBA" id="ARBA00023136"/>
    </source>
</evidence>
<evidence type="ECO:0000313" key="10">
    <source>
        <dbReference type="EMBL" id="KKU64744.1"/>
    </source>
</evidence>
<dbReference type="GO" id="GO:0005886">
    <property type="term" value="C:plasma membrane"/>
    <property type="evidence" value="ECO:0007669"/>
    <property type="project" value="UniProtKB-SubCell"/>
</dbReference>
<comment type="subcellular location">
    <subcellularLocation>
        <location evidence="1">Cell membrane</location>
        <topology evidence="1">Multi-pass membrane protein</topology>
    </subcellularLocation>
</comment>
<protein>
    <recommendedName>
        <fullName evidence="9">Glycosyltransferase RgtA/B/C/D-like domain-containing protein</fullName>
    </recommendedName>
</protein>
<organism evidence="10 11">
    <name type="scientific">Candidatus Amesbacteria bacterium GW2011_GWC1_47_15</name>
    <dbReference type="NCBI Taxonomy" id="1618364"/>
    <lineage>
        <taxon>Bacteria</taxon>
        <taxon>Candidatus Amesiibacteriota</taxon>
    </lineage>
</organism>
<feature type="transmembrane region" description="Helical" evidence="8">
    <location>
        <begin position="366"/>
        <end position="389"/>
    </location>
</feature>
<proteinExistence type="predicted"/>
<feature type="transmembrane region" description="Helical" evidence="8">
    <location>
        <begin position="209"/>
        <end position="228"/>
    </location>
</feature>
<dbReference type="InterPro" id="IPR050297">
    <property type="entry name" value="LipidA_mod_glycosyltrf_83"/>
</dbReference>
<reference evidence="10 11" key="1">
    <citation type="journal article" date="2015" name="Nature">
        <title>rRNA introns, odd ribosomes, and small enigmatic genomes across a large radiation of phyla.</title>
        <authorList>
            <person name="Brown C.T."/>
            <person name="Hug L.A."/>
            <person name="Thomas B.C."/>
            <person name="Sharon I."/>
            <person name="Castelle C.J."/>
            <person name="Singh A."/>
            <person name="Wilkins M.J."/>
            <person name="Williams K.H."/>
            <person name="Banfield J.F."/>
        </authorList>
    </citation>
    <scope>NUCLEOTIDE SEQUENCE [LARGE SCALE GENOMIC DNA]</scope>
</reference>